<dbReference type="Proteomes" id="UP000057820">
    <property type="component" value="Plasmid 2"/>
</dbReference>
<keyword evidence="1" id="KW-0614">Plasmid</keyword>
<dbReference type="AlphaFoldDB" id="A0A0H5P9K6"/>
<accession>A0A0H5P9K6</accession>
<gene>
    <name evidence="1" type="ORF">ERS450000_06024</name>
</gene>
<name>A0A0H5P9K6_NOCFR</name>
<sequence length="117" mass="11678">MAIAVAATRQVLADAYKNLSGTAQVWVSLHTADPGTTGASEATGGGYVRVQGTWTSGSGGALSMSELTFTAPAGTYTHAGLWSASSAGTFFDKCALTPSITIGSAGTIKVTPSFALS</sequence>
<evidence type="ECO:0000313" key="1">
    <source>
        <dbReference type="EMBL" id="CRY84402.1"/>
    </source>
</evidence>
<dbReference type="RefSeq" id="WP_060595007.1">
    <property type="nucleotide sequence ID" value="NZ_CP031418.1"/>
</dbReference>
<geneLocation type="plasmid" evidence="1">
    <name>2</name>
</geneLocation>
<reference evidence="2" key="1">
    <citation type="submission" date="2015-03" db="EMBL/GenBank/DDBJ databases">
        <authorList>
            <consortium name="Pathogen Informatics"/>
        </authorList>
    </citation>
    <scope>NUCLEOTIDE SEQUENCE [LARGE SCALE GENOMIC DNA]</scope>
    <source>
        <strain evidence="2">NCTC11134</strain>
        <plasmid evidence="2">2</plasmid>
    </source>
</reference>
<protein>
    <submittedName>
        <fullName evidence="1">Uncharacterized protein</fullName>
    </submittedName>
</protein>
<dbReference type="KEGG" id="nfr:ERS450000_06024"/>
<evidence type="ECO:0000313" key="2">
    <source>
        <dbReference type="Proteomes" id="UP000057820"/>
    </source>
</evidence>
<dbReference type="InterPro" id="IPR056908">
    <property type="entry name" value="Gp80-like"/>
</dbReference>
<proteinExistence type="predicted"/>
<dbReference type="EMBL" id="LN868939">
    <property type="protein sequence ID" value="CRY84402.1"/>
    <property type="molecule type" value="Genomic_DNA"/>
</dbReference>
<organism evidence="1 2">
    <name type="scientific">Nocardia farcinica</name>
    <dbReference type="NCBI Taxonomy" id="37329"/>
    <lineage>
        <taxon>Bacteria</taxon>
        <taxon>Bacillati</taxon>
        <taxon>Actinomycetota</taxon>
        <taxon>Actinomycetes</taxon>
        <taxon>Mycobacteriales</taxon>
        <taxon>Nocardiaceae</taxon>
        <taxon>Nocardia</taxon>
    </lineage>
</organism>
<dbReference type="Pfam" id="PF23140">
    <property type="entry name" value="Gp80"/>
    <property type="match status" value="1"/>
</dbReference>